<accession>M2B0H4</accession>
<sequence length="42" mass="4947">MGTKRGVLANDRSIEMQTQPACNHRQVEPGLRDEITRRRRLR</sequence>
<gene>
    <name evidence="1" type="ORF">RE6C_00843</name>
</gene>
<keyword evidence="2" id="KW-1185">Reference proteome</keyword>
<reference evidence="1" key="2">
    <citation type="journal article" date="2013" name="Mar. Genomics">
        <title>Expression of sulfatases in Rhodopirellula baltica and the diversity of sulfatases in the genus Rhodopirellula.</title>
        <authorList>
            <person name="Wegner C.E."/>
            <person name="Richter-Heitmann T."/>
            <person name="Klindworth A."/>
            <person name="Klockow C."/>
            <person name="Richter M."/>
            <person name="Achstetter T."/>
            <person name="Glockner F.O."/>
            <person name="Harder J."/>
        </authorList>
    </citation>
    <scope>NUCLEOTIDE SEQUENCE [LARGE SCALE GENOMIC DNA]</scope>
    <source>
        <strain evidence="1">6C</strain>
    </source>
</reference>
<name>M2B0H4_9BACT</name>
<dbReference type="AlphaFoldDB" id="M2B0H4"/>
<evidence type="ECO:0000313" key="1">
    <source>
        <dbReference type="EMBL" id="EMB18407.1"/>
    </source>
</evidence>
<protein>
    <submittedName>
        <fullName evidence="1">Uncharacterized protein</fullName>
    </submittedName>
</protein>
<dbReference type="PATRIC" id="fig|1263867.3.peg.900"/>
<evidence type="ECO:0000313" key="2">
    <source>
        <dbReference type="Proteomes" id="UP000011529"/>
    </source>
</evidence>
<reference evidence="1" key="1">
    <citation type="submission" date="2012-11" db="EMBL/GenBank/DDBJ databases">
        <title>Permanent draft genomes of Rhodopirellula europaea strain SH398 and 6C.</title>
        <authorList>
            <person name="Richter M."/>
            <person name="Richter-Heitmann T."/>
            <person name="Frank C."/>
            <person name="Harder J."/>
            <person name="Glockner F.O."/>
        </authorList>
    </citation>
    <scope>NUCLEOTIDE SEQUENCE</scope>
    <source>
        <strain evidence="1">6C</strain>
    </source>
</reference>
<organism evidence="1 2">
    <name type="scientific">Rhodopirellula europaea 6C</name>
    <dbReference type="NCBI Taxonomy" id="1263867"/>
    <lineage>
        <taxon>Bacteria</taxon>
        <taxon>Pseudomonadati</taxon>
        <taxon>Planctomycetota</taxon>
        <taxon>Planctomycetia</taxon>
        <taxon>Pirellulales</taxon>
        <taxon>Pirellulaceae</taxon>
        <taxon>Rhodopirellula</taxon>
    </lineage>
</organism>
<comment type="caution">
    <text evidence="1">The sequence shown here is derived from an EMBL/GenBank/DDBJ whole genome shotgun (WGS) entry which is preliminary data.</text>
</comment>
<proteinExistence type="predicted"/>
<dbReference type="EMBL" id="ANMO01000045">
    <property type="protein sequence ID" value="EMB18407.1"/>
    <property type="molecule type" value="Genomic_DNA"/>
</dbReference>
<dbReference type="Proteomes" id="UP000011529">
    <property type="component" value="Unassembled WGS sequence"/>
</dbReference>